<evidence type="ECO:0000313" key="1">
    <source>
        <dbReference type="EMBL" id="PJB29754.1"/>
    </source>
</evidence>
<dbReference type="AlphaFoldDB" id="A0A2M8AU97"/>
<gene>
    <name evidence="1" type="ORF">CO110_04080</name>
</gene>
<comment type="caution">
    <text evidence="1">The sequence shown here is derived from an EMBL/GenBank/DDBJ whole genome shotgun (WGS) entry which is preliminary data.</text>
</comment>
<name>A0A2M8AU97_9BACT</name>
<protein>
    <submittedName>
        <fullName evidence="1">Uncharacterized protein</fullName>
    </submittedName>
</protein>
<reference evidence="2" key="1">
    <citation type="submission" date="2017-09" db="EMBL/GenBank/DDBJ databases">
        <title>Depth-based differentiation of microbial function through sediment-hosted aquifers and enrichment of novel symbionts in the deep terrestrial subsurface.</title>
        <authorList>
            <person name="Probst A.J."/>
            <person name="Ladd B."/>
            <person name="Jarett J.K."/>
            <person name="Geller-Mcgrath D.E."/>
            <person name="Sieber C.M.K."/>
            <person name="Emerson J.B."/>
            <person name="Anantharaman K."/>
            <person name="Thomas B.C."/>
            <person name="Malmstrom R."/>
            <person name="Stieglmeier M."/>
            <person name="Klingl A."/>
            <person name="Woyke T."/>
            <person name="Ryan C.M."/>
            <person name="Banfield J.F."/>
        </authorList>
    </citation>
    <scope>NUCLEOTIDE SEQUENCE [LARGE SCALE GENOMIC DNA]</scope>
</reference>
<dbReference type="EMBL" id="PFUI01000106">
    <property type="protein sequence ID" value="PJB29754.1"/>
    <property type="molecule type" value="Genomic_DNA"/>
</dbReference>
<dbReference type="Proteomes" id="UP000231366">
    <property type="component" value="Unassembled WGS sequence"/>
</dbReference>
<accession>A0A2M8AU97</accession>
<sequence length="138" mass="15714">MGKPNKKPLDKQTGKRILRLFESFPEWFPAEAPLETTSILGLVRPQDTISIWISGSSSNPQLAFCVENVIAGIDVLTHEQNPNSAKNEPSGNAYHYILQEITDNNFPYVLYGPYKSGTMIPHWFNVNDLNVYLKYKRK</sequence>
<organism evidence="1 2">
    <name type="scientific">Candidatus Desantisbacteria bacterium CG_4_9_14_3_um_filter_40_11</name>
    <dbReference type="NCBI Taxonomy" id="1974546"/>
    <lineage>
        <taxon>Bacteria</taxon>
        <taxon>Candidatus Desantisiibacteriota</taxon>
    </lineage>
</organism>
<evidence type="ECO:0000313" key="2">
    <source>
        <dbReference type="Proteomes" id="UP000231366"/>
    </source>
</evidence>
<proteinExistence type="predicted"/>